<dbReference type="Gene3D" id="3.80.10.10">
    <property type="entry name" value="Ribonuclease Inhibitor"/>
    <property type="match status" value="1"/>
</dbReference>
<dbReference type="Proteomes" id="UP001194696">
    <property type="component" value="Unassembled WGS sequence"/>
</dbReference>
<evidence type="ECO:0000313" key="2">
    <source>
        <dbReference type="Proteomes" id="UP001194696"/>
    </source>
</evidence>
<organism evidence="1 2">
    <name type="scientific">Linnemannia gamsii</name>
    <dbReference type="NCBI Taxonomy" id="64522"/>
    <lineage>
        <taxon>Eukaryota</taxon>
        <taxon>Fungi</taxon>
        <taxon>Fungi incertae sedis</taxon>
        <taxon>Mucoromycota</taxon>
        <taxon>Mortierellomycotina</taxon>
        <taxon>Mortierellomycetes</taxon>
        <taxon>Mortierellales</taxon>
        <taxon>Mortierellaceae</taxon>
        <taxon>Linnemannia</taxon>
    </lineage>
</organism>
<dbReference type="InterPro" id="IPR032675">
    <property type="entry name" value="LRR_dom_sf"/>
</dbReference>
<proteinExistence type="predicted"/>
<evidence type="ECO:0008006" key="3">
    <source>
        <dbReference type="Google" id="ProtNLM"/>
    </source>
</evidence>
<dbReference type="EMBL" id="JAAAIM010000278">
    <property type="protein sequence ID" value="KAG0290713.1"/>
    <property type="molecule type" value="Genomic_DNA"/>
</dbReference>
<keyword evidence="2" id="KW-1185">Reference proteome</keyword>
<name>A0ABQ7K3Y8_9FUNG</name>
<accession>A0ABQ7K3Y8</accession>
<comment type="caution">
    <text evidence="1">The sequence shown here is derived from an EMBL/GenBank/DDBJ whole genome shotgun (WGS) entry which is preliminary data.</text>
</comment>
<dbReference type="SUPFAM" id="SSF52047">
    <property type="entry name" value="RNI-like"/>
    <property type="match status" value="1"/>
</dbReference>
<gene>
    <name evidence="1" type="ORF">BGZ96_005821</name>
</gene>
<reference evidence="1 2" key="1">
    <citation type="journal article" date="2020" name="Fungal Divers.">
        <title>Resolving the Mortierellaceae phylogeny through synthesis of multi-gene phylogenetics and phylogenomics.</title>
        <authorList>
            <person name="Vandepol N."/>
            <person name="Liber J."/>
            <person name="Desiro A."/>
            <person name="Na H."/>
            <person name="Kennedy M."/>
            <person name="Barry K."/>
            <person name="Grigoriev I.V."/>
            <person name="Miller A.N."/>
            <person name="O'Donnell K."/>
            <person name="Stajich J.E."/>
            <person name="Bonito G."/>
        </authorList>
    </citation>
    <scope>NUCLEOTIDE SEQUENCE [LARGE SCALE GENOMIC DNA]</scope>
    <source>
        <strain evidence="1 2">AD045</strain>
    </source>
</reference>
<evidence type="ECO:0000313" key="1">
    <source>
        <dbReference type="EMBL" id="KAG0290713.1"/>
    </source>
</evidence>
<protein>
    <recommendedName>
        <fullName evidence="3">F-box domain-containing protein</fullName>
    </recommendedName>
</protein>
<sequence length="618" mass="70272">MDQQQTSSPNKTTVLLQECIQLVLSYLQFNQLPTLCSLLRVNKTLFQLTVPILYLNPFLIVRSRGIWSEDEKAERLEHLLRLFISELDPAIRAQLPPLAYVDEDDEQEVWTSSTSSTTVDSPQDAAAIPEVSRGYFYHYRRLDHSFLASRAIPKVFATFSRTQSQAVLAQLDKVFLQHCGGRALSICMAAHRVRSFVGMIPILKCLRRIELHRMECVADENLQEIVDWIKTHNDTHGTLRELQMGGHSEYDNKYYDGDADSQLNDFRRYKASEFDDDDTNSRRDLALLPQTYRTLTELDTRSWSGAWPMIDQVPVEDLFRLVMDYGEGVAPDKGTSFMLRCKGLKVLDLYVPAQDTFRDVAYLFKSRFHPHSVSEDNLQSMAMPQSAIASTSTTPSPLAPVKNALTDGTAILPPVEKLYISGHHDNLRNALEDAPVGLSQTLRILKVTSMERYTVEKPSITWGYPSLHVQMPFLVDLQLQGDIALEFHFGVLRSCPNLISFKLMVNGLFSCGQPGNPIDEILSLRKLQCLQLLGKWPLTKEFVHGIGTRLTGLKMLDLARCFGVELEEVLESVEGLEFLWRVGWDMEEVSGAEELVERWRVRMPRVSVGFIQANEFYA</sequence>